<proteinExistence type="predicted"/>
<accession>A0ABV5U6S8</accession>
<sequence length="135" mass="14572">MVEIEVWYEPGQAEPLSLREPSAVDELLDRMVAESTEAELGVIAEVARRDDDRWAIMQIGVRSSAFGFVGYAGPDGSVISASGATSPELVAYDYQNHEREIPSTAEVSLAAVRKALHELVASDGARPAGVTWQNL</sequence>
<name>A0ABV5U6S8_9PSEU</name>
<dbReference type="Proteomes" id="UP001589535">
    <property type="component" value="Unassembled WGS sequence"/>
</dbReference>
<dbReference type="RefSeq" id="WP_378194685.1">
    <property type="nucleotide sequence ID" value="NZ_JBHMBK010000012.1"/>
</dbReference>
<dbReference type="EMBL" id="JBHMBK010000012">
    <property type="protein sequence ID" value="MFB9686080.1"/>
    <property type="molecule type" value="Genomic_DNA"/>
</dbReference>
<dbReference type="Pfam" id="PF14430">
    <property type="entry name" value="Imm1"/>
    <property type="match status" value="1"/>
</dbReference>
<reference evidence="1 2" key="1">
    <citation type="submission" date="2024-09" db="EMBL/GenBank/DDBJ databases">
        <authorList>
            <person name="Sun Q."/>
            <person name="Mori K."/>
        </authorList>
    </citation>
    <scope>NUCLEOTIDE SEQUENCE [LARGE SCALE GENOMIC DNA]</scope>
    <source>
        <strain evidence="1 2">JCM 13852</strain>
    </source>
</reference>
<evidence type="ECO:0000313" key="2">
    <source>
        <dbReference type="Proteomes" id="UP001589535"/>
    </source>
</evidence>
<keyword evidence="2" id="KW-1185">Reference proteome</keyword>
<comment type="caution">
    <text evidence="1">The sequence shown here is derived from an EMBL/GenBank/DDBJ whole genome shotgun (WGS) entry which is preliminary data.</text>
</comment>
<dbReference type="InterPro" id="IPR025680">
    <property type="entry name" value="DddI"/>
</dbReference>
<organism evidence="1 2">
    <name type="scientific">Amycolatopsis plumensis</name>
    <dbReference type="NCBI Taxonomy" id="236508"/>
    <lineage>
        <taxon>Bacteria</taxon>
        <taxon>Bacillati</taxon>
        <taxon>Actinomycetota</taxon>
        <taxon>Actinomycetes</taxon>
        <taxon>Pseudonocardiales</taxon>
        <taxon>Pseudonocardiaceae</taxon>
        <taxon>Amycolatopsis</taxon>
    </lineage>
</organism>
<evidence type="ECO:0000313" key="1">
    <source>
        <dbReference type="EMBL" id="MFB9686080.1"/>
    </source>
</evidence>
<protein>
    <submittedName>
        <fullName evidence="1">Imm1 family immunity protein</fullName>
    </submittedName>
</protein>
<gene>
    <name evidence="1" type="ORF">ACFFTO_17935</name>
</gene>